<dbReference type="GO" id="GO:0070914">
    <property type="term" value="P:UV-damage excision repair"/>
    <property type="evidence" value="ECO:0000318"/>
    <property type="project" value="GO_Central"/>
</dbReference>
<keyword evidence="5" id="KW-0234">DNA repair</keyword>
<evidence type="ECO:0000256" key="3">
    <source>
        <dbReference type="ARBA" id="ARBA00022763"/>
    </source>
</evidence>
<accession>A9UPE2</accession>
<dbReference type="GO" id="GO:0000110">
    <property type="term" value="C:nucleotide-excision repair factor 1 complex"/>
    <property type="evidence" value="ECO:0000318"/>
    <property type="project" value="GO_Central"/>
</dbReference>
<evidence type="ECO:0000313" key="9">
    <source>
        <dbReference type="EMBL" id="EDQ92404.1"/>
    </source>
</evidence>
<gene>
    <name evidence="9" type="ORF">MONBRDRAFT_2344</name>
</gene>
<comment type="subcellular location">
    <subcellularLocation>
        <location evidence="1">Nucleus</location>
    </subcellularLocation>
</comment>
<dbReference type="PANTHER" id="PTHR12749">
    <property type="entry name" value="EXCISION REPAIR CROSS-COMPLEMENTING 1 ERCC1"/>
    <property type="match status" value="1"/>
</dbReference>
<evidence type="ECO:0000313" key="10">
    <source>
        <dbReference type="Proteomes" id="UP000001357"/>
    </source>
</evidence>
<dbReference type="GO" id="GO:0070522">
    <property type="term" value="C:ERCC4-ERCC1 complex"/>
    <property type="evidence" value="ECO:0000318"/>
    <property type="project" value="GO_Central"/>
</dbReference>
<keyword evidence="6" id="KW-0539">Nucleus</keyword>
<dbReference type="FunCoup" id="A9UPE2">
    <property type="interactions" value="680"/>
</dbReference>
<keyword evidence="3" id="KW-0227">DNA damage</keyword>
<dbReference type="GO" id="GO:0006312">
    <property type="term" value="P:mitotic recombination"/>
    <property type="evidence" value="ECO:0000318"/>
    <property type="project" value="GO_Central"/>
</dbReference>
<dbReference type="FunFam" id="3.40.50.10130:FF:000001">
    <property type="entry name" value="DNA excision repair protein ERCC-1"/>
    <property type="match status" value="1"/>
</dbReference>
<dbReference type="GO" id="GO:0003697">
    <property type="term" value="F:single-stranded DNA binding"/>
    <property type="evidence" value="ECO:0000318"/>
    <property type="project" value="GO_Central"/>
</dbReference>
<dbReference type="Pfam" id="PF14520">
    <property type="entry name" value="HHH_5"/>
    <property type="match status" value="1"/>
</dbReference>
<dbReference type="GO" id="GO:0003684">
    <property type="term" value="F:damaged DNA binding"/>
    <property type="evidence" value="ECO:0000318"/>
    <property type="project" value="GO_Central"/>
</dbReference>
<dbReference type="InterPro" id="IPR047260">
    <property type="entry name" value="ERCC1-like_central_dom"/>
</dbReference>
<dbReference type="GO" id="GO:0006289">
    <property type="term" value="P:nucleotide-excision repair"/>
    <property type="evidence" value="ECO:0007669"/>
    <property type="project" value="UniProtKB-ARBA"/>
</dbReference>
<feature type="non-terminal residue" evidence="9">
    <location>
        <position position="1"/>
    </location>
</feature>
<sequence length="194" mass="21808">VSLRQKDNPLIKELRNVPFQLVSDVTPDFIMGKTTCALFLSLRYHNLHPEYIHARIREVGRLYALRVLLVQVDVRHAQSVISDLAKLCVMHDYTLIVAGSIREAARYLELYKSFENKSAELLQGEKPADYLAQLVTTLTTFKTINKTDAVTLLSTFSSLARIAKASKNELAACPGLGDKKVQHLSAILDRPFLK</sequence>
<dbReference type="AlphaFoldDB" id="A9UPE2"/>
<dbReference type="Gene3D" id="1.10.150.20">
    <property type="entry name" value="5' to 3' exonuclease, C-terminal subdomain"/>
    <property type="match status" value="1"/>
</dbReference>
<dbReference type="OMA" id="PHCVLVH"/>
<dbReference type="SUPFAM" id="SSF52980">
    <property type="entry name" value="Restriction endonuclease-like"/>
    <property type="match status" value="1"/>
</dbReference>
<dbReference type="InterPro" id="IPR011335">
    <property type="entry name" value="Restrct_endonuc-II-like"/>
</dbReference>
<dbReference type="GO" id="GO:0006302">
    <property type="term" value="P:double-strand break repair"/>
    <property type="evidence" value="ECO:0007669"/>
    <property type="project" value="UniProtKB-ARBA"/>
</dbReference>
<dbReference type="InterPro" id="IPR004579">
    <property type="entry name" value="ERCC1/RAD10/SWI10"/>
</dbReference>
<dbReference type="GeneID" id="5887609"/>
<keyword evidence="4" id="KW-0238">DNA-binding</keyword>
<dbReference type="FunFam" id="1.10.150.20:FF:000017">
    <property type="entry name" value="DNA excision repair protein ERCC-1"/>
    <property type="match status" value="1"/>
</dbReference>
<dbReference type="Gene3D" id="3.40.50.10130">
    <property type="match status" value="1"/>
</dbReference>
<protein>
    <recommendedName>
        <fullName evidence="7">DNA excision repair protein ERCC-1</fullName>
    </recommendedName>
</protein>
<dbReference type="Pfam" id="PF03834">
    <property type="entry name" value="Rad10"/>
    <property type="match status" value="1"/>
</dbReference>
<evidence type="ECO:0000256" key="4">
    <source>
        <dbReference type="ARBA" id="ARBA00023125"/>
    </source>
</evidence>
<evidence type="ECO:0000259" key="8">
    <source>
        <dbReference type="Pfam" id="PF03834"/>
    </source>
</evidence>
<evidence type="ECO:0000256" key="5">
    <source>
        <dbReference type="ARBA" id="ARBA00023204"/>
    </source>
</evidence>
<dbReference type="SUPFAM" id="SSF47781">
    <property type="entry name" value="RuvA domain 2-like"/>
    <property type="match status" value="1"/>
</dbReference>
<dbReference type="Proteomes" id="UP000001357">
    <property type="component" value="Unassembled WGS sequence"/>
</dbReference>
<evidence type="ECO:0000256" key="7">
    <source>
        <dbReference type="ARBA" id="ARBA00071993"/>
    </source>
</evidence>
<feature type="non-terminal residue" evidence="9">
    <location>
        <position position="194"/>
    </location>
</feature>
<comment type="similarity">
    <text evidence="2">Belongs to the ERCC1/RAD10/SWI10 family.</text>
</comment>
<evidence type="ECO:0000256" key="1">
    <source>
        <dbReference type="ARBA" id="ARBA00004123"/>
    </source>
</evidence>
<dbReference type="PANTHER" id="PTHR12749:SF0">
    <property type="entry name" value="DNA EXCISION REPAIR PROTEIN ERCC-1"/>
    <property type="match status" value="1"/>
</dbReference>
<proteinExistence type="inferred from homology"/>
<dbReference type="eggNOG" id="KOG2841">
    <property type="taxonomic scope" value="Eukaryota"/>
</dbReference>
<feature type="domain" description="ERCC1-like central" evidence="8">
    <location>
        <begin position="1"/>
        <end position="112"/>
    </location>
</feature>
<keyword evidence="10" id="KW-1185">Reference proteome</keyword>
<reference evidence="9 10" key="1">
    <citation type="journal article" date="2008" name="Nature">
        <title>The genome of the choanoflagellate Monosiga brevicollis and the origin of metazoans.</title>
        <authorList>
            <consortium name="JGI Sequencing"/>
            <person name="King N."/>
            <person name="Westbrook M.J."/>
            <person name="Young S.L."/>
            <person name="Kuo A."/>
            <person name="Abedin M."/>
            <person name="Chapman J."/>
            <person name="Fairclough S."/>
            <person name="Hellsten U."/>
            <person name="Isogai Y."/>
            <person name="Letunic I."/>
            <person name="Marr M."/>
            <person name="Pincus D."/>
            <person name="Putnam N."/>
            <person name="Rokas A."/>
            <person name="Wright K.J."/>
            <person name="Zuzow R."/>
            <person name="Dirks W."/>
            <person name="Good M."/>
            <person name="Goodstein D."/>
            <person name="Lemons D."/>
            <person name="Li W."/>
            <person name="Lyons J.B."/>
            <person name="Morris A."/>
            <person name="Nichols S."/>
            <person name="Richter D.J."/>
            <person name="Salamov A."/>
            <person name="Bork P."/>
            <person name="Lim W.A."/>
            <person name="Manning G."/>
            <person name="Miller W.T."/>
            <person name="McGinnis W."/>
            <person name="Shapiro H."/>
            <person name="Tjian R."/>
            <person name="Grigoriev I.V."/>
            <person name="Rokhsar D."/>
        </authorList>
    </citation>
    <scope>NUCLEOTIDE SEQUENCE [LARGE SCALE GENOMIC DNA]</scope>
    <source>
        <strain evidence="10">MX1 / ATCC 50154</strain>
    </source>
</reference>
<dbReference type="KEGG" id="mbr:MONBRDRAFT_2344"/>
<dbReference type="CDD" id="cd22325">
    <property type="entry name" value="ERCC1_C-like"/>
    <property type="match status" value="1"/>
</dbReference>
<dbReference type="InParanoid" id="A9UPE2"/>
<dbReference type="NCBIfam" id="TIGR00597">
    <property type="entry name" value="rad10"/>
    <property type="match status" value="1"/>
</dbReference>
<dbReference type="STRING" id="81824.A9UPE2"/>
<evidence type="ECO:0000256" key="6">
    <source>
        <dbReference type="ARBA" id="ARBA00023242"/>
    </source>
</evidence>
<organism evidence="9 10">
    <name type="scientific">Monosiga brevicollis</name>
    <name type="common">Choanoflagellate</name>
    <dbReference type="NCBI Taxonomy" id="81824"/>
    <lineage>
        <taxon>Eukaryota</taxon>
        <taxon>Choanoflagellata</taxon>
        <taxon>Craspedida</taxon>
        <taxon>Salpingoecidae</taxon>
        <taxon>Monosiga</taxon>
    </lineage>
</organism>
<dbReference type="RefSeq" id="XP_001742166.1">
    <property type="nucleotide sequence ID" value="XM_001742114.1"/>
</dbReference>
<dbReference type="InterPro" id="IPR010994">
    <property type="entry name" value="RuvA_2-like"/>
</dbReference>
<name>A9UPE2_MONBE</name>
<evidence type="ECO:0000256" key="2">
    <source>
        <dbReference type="ARBA" id="ARBA00008283"/>
    </source>
</evidence>
<dbReference type="EMBL" id="CH991543">
    <property type="protein sequence ID" value="EDQ92404.1"/>
    <property type="molecule type" value="Genomic_DNA"/>
</dbReference>